<reference evidence="2" key="2">
    <citation type="submission" date="2015-08" db="UniProtKB">
        <authorList>
            <consortium name="WormBaseParasite"/>
        </authorList>
    </citation>
    <scope>IDENTIFICATION</scope>
</reference>
<reference evidence="1" key="1">
    <citation type="submission" date="2014-07" db="EMBL/GenBank/DDBJ databases">
        <authorList>
            <person name="Martin A.A"/>
            <person name="De Silva N."/>
        </authorList>
    </citation>
    <scope>NUCLEOTIDE SEQUENCE</scope>
</reference>
<accession>A0A0K0EWA4</accession>
<dbReference type="WBParaSite" id="SVE_0080300.1">
    <property type="protein sequence ID" value="SVE_0080300.1"/>
    <property type="gene ID" value="SVE_0080300"/>
</dbReference>
<evidence type="ECO:0000313" key="1">
    <source>
        <dbReference type="Proteomes" id="UP000035680"/>
    </source>
</evidence>
<protein>
    <submittedName>
        <fullName evidence="2">Tail fiber assembly protein</fullName>
    </submittedName>
</protein>
<evidence type="ECO:0000313" key="2">
    <source>
        <dbReference type="WBParaSite" id="SVE_0080300.1"/>
    </source>
</evidence>
<sequence>MATCAYYNRKGQSRQVLYPFAPYNGFVWLSDDEPFANGDAKMTKNVKRWSKLEPSVRFGDGGSSLDLY</sequence>
<dbReference type="Proteomes" id="UP000035680">
    <property type="component" value="Unassembled WGS sequence"/>
</dbReference>
<proteinExistence type="predicted"/>
<dbReference type="AlphaFoldDB" id="A0A0K0EWA4"/>
<keyword evidence="1" id="KW-1185">Reference proteome</keyword>
<name>A0A0K0EWA4_STRVS</name>
<organism evidence="1 2">
    <name type="scientific">Strongyloides venezuelensis</name>
    <name type="common">Threadworm</name>
    <dbReference type="NCBI Taxonomy" id="75913"/>
    <lineage>
        <taxon>Eukaryota</taxon>
        <taxon>Metazoa</taxon>
        <taxon>Ecdysozoa</taxon>
        <taxon>Nematoda</taxon>
        <taxon>Chromadorea</taxon>
        <taxon>Rhabditida</taxon>
        <taxon>Tylenchina</taxon>
        <taxon>Panagrolaimomorpha</taxon>
        <taxon>Strongyloidoidea</taxon>
        <taxon>Strongyloididae</taxon>
        <taxon>Strongyloides</taxon>
    </lineage>
</organism>